<protein>
    <submittedName>
        <fullName evidence="1">Uncharacterized protein</fullName>
    </submittedName>
</protein>
<dbReference type="AlphaFoldDB" id="A0A9Q9SS76"/>
<name>A0A9Q9SS76_MOOP1</name>
<reference evidence="1" key="1">
    <citation type="journal article" date="2017" name="Proc. Natl. Acad. Sci. U.S.A.">
        <title>Comparative genomics uncovers the prolific and distinctive metabolic potential of the cyanobacterial genus Moorea.</title>
        <authorList>
            <person name="Leao T."/>
            <person name="Castelao G."/>
            <person name="Korobeynikov A."/>
            <person name="Monroe E.A."/>
            <person name="Podell S."/>
            <person name="Glukhov E."/>
            <person name="Allen E.E."/>
            <person name="Gerwick W.H."/>
            <person name="Gerwick L."/>
        </authorList>
    </citation>
    <scope>NUCLEOTIDE SEQUENCE</scope>
    <source>
        <strain evidence="1">JHB</strain>
    </source>
</reference>
<sequence length="55" mass="6194">MQQRLVKGEDGYQTLVLIHWPFGLLATLRERPRYANALSSKPQPLTKGGNPNGFQ</sequence>
<accession>A0A9Q9SS76</accession>
<dbReference type="EMBL" id="CP017708">
    <property type="protein sequence ID" value="WAN68694.1"/>
    <property type="molecule type" value="Genomic_DNA"/>
</dbReference>
<evidence type="ECO:0000313" key="1">
    <source>
        <dbReference type="EMBL" id="WAN68694.1"/>
    </source>
</evidence>
<gene>
    <name evidence="1" type="ORF">BJP36_40730</name>
</gene>
<organism evidence="1">
    <name type="scientific">Moorena producens (strain JHB)</name>
    <dbReference type="NCBI Taxonomy" id="1454205"/>
    <lineage>
        <taxon>Bacteria</taxon>
        <taxon>Bacillati</taxon>
        <taxon>Cyanobacteriota</taxon>
        <taxon>Cyanophyceae</taxon>
        <taxon>Coleofasciculales</taxon>
        <taxon>Coleofasciculaceae</taxon>
        <taxon>Moorena</taxon>
    </lineage>
</organism>
<reference evidence="1" key="2">
    <citation type="submission" date="2022-10" db="EMBL/GenBank/DDBJ databases">
        <authorList>
            <person name="Ngo T.-E."/>
        </authorList>
    </citation>
    <scope>NUCLEOTIDE SEQUENCE</scope>
    <source>
        <strain evidence="1">JHB</strain>
    </source>
</reference>
<proteinExistence type="predicted"/>
<dbReference type="Proteomes" id="UP000176944">
    <property type="component" value="Chromosome"/>
</dbReference>